<sequence>MRSKDDNIIVQKSYAFSLRCVKLYKYLCNRDGNYIIGKQLLRSGTSIGANVREALRAQTRPDFTTKLNIALKETSETEYWIELLRDAEYISTSQAESMLSDCVELLKILTSIIKKTKENNSLLNN</sequence>
<dbReference type="Proteomes" id="UP000706891">
    <property type="component" value="Unassembled WGS sequence"/>
</dbReference>
<proteinExistence type="predicted"/>
<evidence type="ECO:0000313" key="2">
    <source>
        <dbReference type="Proteomes" id="UP000706891"/>
    </source>
</evidence>
<reference evidence="1" key="1">
    <citation type="submission" date="2020-08" db="EMBL/GenBank/DDBJ databases">
        <authorList>
            <person name="Cejkova D."/>
            <person name="Kubasova T."/>
            <person name="Jahodarova E."/>
            <person name="Rychlik I."/>
        </authorList>
    </citation>
    <scope>NUCLEOTIDE SEQUENCE</scope>
    <source>
        <strain evidence="1">An824</strain>
    </source>
</reference>
<accession>A0A938WVJ4</accession>
<dbReference type="PANTHER" id="PTHR38471:SF2">
    <property type="entry name" value="FOUR HELIX BUNDLE PROTEIN"/>
    <property type="match status" value="1"/>
</dbReference>
<dbReference type="EMBL" id="JACJJG010000047">
    <property type="protein sequence ID" value="MBM6673999.1"/>
    <property type="molecule type" value="Genomic_DNA"/>
</dbReference>
<gene>
    <name evidence="1" type="ORF">H6A34_08940</name>
</gene>
<name>A0A938WVJ4_9BACT</name>
<dbReference type="InterPro" id="IPR012657">
    <property type="entry name" value="23S_rRNA-intervening_sequence"/>
</dbReference>
<dbReference type="PANTHER" id="PTHR38471">
    <property type="entry name" value="FOUR HELIX BUNDLE PROTEIN"/>
    <property type="match status" value="1"/>
</dbReference>
<organism evidence="1 2">
    <name type="scientific">Marseilla massiliensis</name>
    <dbReference type="NCBI Taxonomy" id="1841864"/>
    <lineage>
        <taxon>Bacteria</taxon>
        <taxon>Pseudomonadati</taxon>
        <taxon>Bacteroidota</taxon>
        <taxon>Bacteroidia</taxon>
        <taxon>Bacteroidales</taxon>
        <taxon>Prevotellaceae</taxon>
        <taxon>Marseilla</taxon>
    </lineage>
</organism>
<comment type="caution">
    <text evidence="1">The sequence shown here is derived from an EMBL/GenBank/DDBJ whole genome shotgun (WGS) entry which is preliminary data.</text>
</comment>
<dbReference type="SUPFAM" id="SSF158446">
    <property type="entry name" value="IVS-encoded protein-like"/>
    <property type="match status" value="1"/>
</dbReference>
<dbReference type="InterPro" id="IPR036583">
    <property type="entry name" value="23S_rRNA_IVS_sf"/>
</dbReference>
<evidence type="ECO:0000313" key="1">
    <source>
        <dbReference type="EMBL" id="MBM6673999.1"/>
    </source>
</evidence>
<reference evidence="1" key="2">
    <citation type="journal article" date="2021" name="Sci. Rep.">
        <title>The distribution of antibiotic resistance genes in chicken gut microbiota commensals.</title>
        <authorList>
            <person name="Juricova H."/>
            <person name="Matiasovicova J."/>
            <person name="Kubasova T."/>
            <person name="Cejkova D."/>
            <person name="Rychlik I."/>
        </authorList>
    </citation>
    <scope>NUCLEOTIDE SEQUENCE</scope>
    <source>
        <strain evidence="1">An824</strain>
    </source>
</reference>
<dbReference type="Pfam" id="PF05635">
    <property type="entry name" value="23S_rRNA_IVP"/>
    <property type="match status" value="1"/>
</dbReference>
<protein>
    <submittedName>
        <fullName evidence="1">Four helix bundle protein</fullName>
    </submittedName>
</protein>
<keyword evidence="2" id="KW-1185">Reference proteome</keyword>
<dbReference type="PIRSF" id="PIRSF035652">
    <property type="entry name" value="CHP02436"/>
    <property type="match status" value="1"/>
</dbReference>
<dbReference type="AlphaFoldDB" id="A0A938WVJ4"/>
<dbReference type="Gene3D" id="1.20.1440.60">
    <property type="entry name" value="23S rRNA-intervening sequence"/>
    <property type="match status" value="1"/>
</dbReference>
<dbReference type="NCBIfam" id="TIGR02436">
    <property type="entry name" value="four helix bundle protein"/>
    <property type="match status" value="1"/>
</dbReference>